<dbReference type="GeneID" id="6192659"/>
<dbReference type="InParanoid" id="B2AX41"/>
<dbReference type="EMBL" id="FO904942">
    <property type="protein sequence ID" value="CDP32440.1"/>
    <property type="molecule type" value="Genomic_DNA"/>
</dbReference>
<accession>B2AX41</accession>
<protein>
    <submittedName>
        <fullName evidence="2">Podospora anserina S mat+ genomic DNA chromosome 7, supercontig 1</fullName>
    </submittedName>
</protein>
<reference evidence="2" key="2">
    <citation type="submission" date="2008-07" db="EMBL/GenBank/DDBJ databases">
        <authorList>
            <person name="Genoscope - CEA"/>
        </authorList>
    </citation>
    <scope>NUCLEOTIDE SEQUENCE</scope>
    <source>
        <strain evidence="2">S mat+</strain>
    </source>
</reference>
<dbReference type="AlphaFoldDB" id="B2AX41"/>
<organism evidence="2">
    <name type="scientific">Podospora anserina (strain S / ATCC MYA-4624 / DSM 980 / FGSC 10383)</name>
    <name type="common">Pleurage anserina</name>
    <dbReference type="NCBI Taxonomy" id="515849"/>
    <lineage>
        <taxon>Eukaryota</taxon>
        <taxon>Fungi</taxon>
        <taxon>Dikarya</taxon>
        <taxon>Ascomycota</taxon>
        <taxon>Pezizomycotina</taxon>
        <taxon>Sordariomycetes</taxon>
        <taxon>Sordariomycetidae</taxon>
        <taxon>Sordariales</taxon>
        <taxon>Podosporaceae</taxon>
        <taxon>Podospora</taxon>
        <taxon>Podospora anserina</taxon>
    </lineage>
</organism>
<dbReference type="Proteomes" id="UP000001197">
    <property type="component" value="Chromosome 7"/>
</dbReference>
<gene>
    <name evidence="2" type="ORF">PODANS_7_9246</name>
</gene>
<dbReference type="EMBL" id="CU633900">
    <property type="protein sequence ID" value="CAP68965.1"/>
    <property type="molecule type" value="Genomic_DNA"/>
</dbReference>
<name>B2AX41_PODAN</name>
<dbReference type="HOGENOM" id="CLU_987385_0_0_1"/>
<evidence type="ECO:0000313" key="3">
    <source>
        <dbReference type="EMBL" id="CDP32440.1"/>
    </source>
</evidence>
<evidence type="ECO:0000313" key="2">
    <source>
        <dbReference type="EMBL" id="CAP68965.1"/>
    </source>
</evidence>
<proteinExistence type="predicted"/>
<reference evidence="2 4" key="1">
    <citation type="journal article" date="2008" name="Genome Biol.">
        <title>The genome sequence of the model ascomycete fungus Podospora anserina.</title>
        <authorList>
            <person name="Espagne E."/>
            <person name="Lespinet O."/>
            <person name="Malagnac F."/>
            <person name="Da Silva C."/>
            <person name="Jaillon O."/>
            <person name="Porcel B.M."/>
            <person name="Couloux A."/>
            <person name="Aury J.-M."/>
            <person name="Segurens B."/>
            <person name="Poulain J."/>
            <person name="Anthouard V."/>
            <person name="Grossetete S."/>
            <person name="Khalili H."/>
            <person name="Coppin E."/>
            <person name="Dequard-Chablat M."/>
            <person name="Picard M."/>
            <person name="Contamine V."/>
            <person name="Arnaise S."/>
            <person name="Bourdais A."/>
            <person name="Berteaux-Lecellier V."/>
            <person name="Gautheret D."/>
            <person name="de Vries R.P."/>
            <person name="Battaglia E."/>
            <person name="Coutinho P.M."/>
            <person name="Danchin E.G.J."/>
            <person name="Henrissat B."/>
            <person name="El Khoury R."/>
            <person name="Sainsard-Chanet A."/>
            <person name="Boivin A."/>
            <person name="Pinan-Lucarre B."/>
            <person name="Sellem C.H."/>
            <person name="Debuchy R."/>
            <person name="Wincker P."/>
            <person name="Weissenbach J."/>
            <person name="Silar P."/>
        </authorList>
    </citation>
    <scope>NUCLEOTIDE SEQUENCE [LARGE SCALE GENOMIC DNA]</scope>
    <source>
        <strain evidence="4">S / ATCC MYA-4624 / DSM 980 / FGSC 10383</strain>
        <strain evidence="2">S mat+</strain>
    </source>
</reference>
<dbReference type="KEGG" id="pan:PODANSg5327"/>
<evidence type="ECO:0000256" key="1">
    <source>
        <dbReference type="SAM" id="MobiDB-lite"/>
    </source>
</evidence>
<reference evidence="4" key="3">
    <citation type="journal article" date="2014" name="Genetics">
        <title>Maintaining two mating types: Structure of the mating type locus and its role in heterokaryosis in Podospora anserina.</title>
        <authorList>
            <person name="Grognet P."/>
            <person name="Bidard F."/>
            <person name="Kuchly C."/>
            <person name="Tong L.C.H."/>
            <person name="Coppin E."/>
            <person name="Benkhali J.A."/>
            <person name="Couloux A."/>
            <person name="Wincker P."/>
            <person name="Debuchy R."/>
            <person name="Silar P."/>
        </authorList>
    </citation>
    <scope>GENOME REANNOTATION</scope>
    <source>
        <strain evidence="4">S / ATCC MYA-4624 / DSM 980 / FGSC 10383</strain>
    </source>
</reference>
<feature type="compositionally biased region" description="Acidic residues" evidence="1">
    <location>
        <begin position="228"/>
        <end position="238"/>
    </location>
</feature>
<feature type="region of interest" description="Disordered" evidence="1">
    <location>
        <begin position="219"/>
        <end position="239"/>
    </location>
</feature>
<sequence>MYPPPASCTQTKPSLRIISSPPFSHRHLTLSLILQHTPTGQIKMDNRDKDSINKFVTDFLAQSSNLTGGARWFTYFDTHPTDLETGNSGLWDFKDVSHRFEKFIRDEYGTRGTELRITGGWIYASRRNPDVPFRYRIASREYHSLSPIFITGDGKPNAENQTIISRGGAYDLPREDYHPERESIPERPKKYDFAVWGRLVRRAGENEILIKRETYQTGEDKRVKRESDDDDDDDDDDGSALNLWKWEAFKSWEYDMTDEKLGVRLDDEDYLFRRRWPQGKEH</sequence>
<dbReference type="RefSeq" id="XP_001908292.1">
    <property type="nucleotide sequence ID" value="XM_001908257.1"/>
</dbReference>
<reference evidence="3" key="4">
    <citation type="submission" date="2014-09" db="EMBL/GenBank/DDBJ databases">
        <title>Maintaining two mating types: Structure of the mating type locus and its role in heterokaryosis in Podospora anserina.</title>
        <authorList>
            <person name="Grognet P."/>
            <person name="Bidard F."/>
            <person name="Kuchly C."/>
            <person name="Chan Ho Tong L."/>
            <person name="Coppin E."/>
            <person name="Ait Benkhali J."/>
            <person name="Couloux A."/>
            <person name="Wincker P."/>
            <person name="Debuchy R."/>
            <person name="Silar P."/>
        </authorList>
    </citation>
    <scope>NUCLEOTIDE SEQUENCE</scope>
</reference>
<dbReference type="VEuPathDB" id="FungiDB:PODANS_7_9246"/>
<evidence type="ECO:0000313" key="4">
    <source>
        <dbReference type="Proteomes" id="UP000001197"/>
    </source>
</evidence>
<keyword evidence="4" id="KW-1185">Reference proteome</keyword>